<reference evidence="4" key="1">
    <citation type="submission" date="2022-01" db="EMBL/GenBank/DDBJ databases">
        <authorList>
            <person name="Wang Y."/>
        </authorList>
    </citation>
    <scope>NUCLEOTIDE SEQUENCE</scope>
    <source>
        <strain evidence="4">WB101</strain>
    </source>
</reference>
<comment type="function">
    <text evidence="1">May be involved in the biogenesis of curli organelles.</text>
</comment>
<evidence type="ECO:0000256" key="3">
    <source>
        <dbReference type="ARBA" id="ARBA00022729"/>
    </source>
</evidence>
<organism evidence="4 5">
    <name type="scientific">Rhodohalobacter sulfatireducens</name>
    <dbReference type="NCBI Taxonomy" id="2911366"/>
    <lineage>
        <taxon>Bacteria</taxon>
        <taxon>Pseudomonadati</taxon>
        <taxon>Balneolota</taxon>
        <taxon>Balneolia</taxon>
        <taxon>Balneolales</taxon>
        <taxon>Balneolaceae</taxon>
        <taxon>Rhodohalobacter</taxon>
    </lineage>
</organism>
<dbReference type="EMBL" id="JAKLWS010000049">
    <property type="protein sequence ID" value="MCG2590918.1"/>
    <property type="molecule type" value="Genomic_DNA"/>
</dbReference>
<keyword evidence="3" id="KW-0732">Signal</keyword>
<dbReference type="InterPro" id="IPR018900">
    <property type="entry name" value="Curli_CsgE"/>
</dbReference>
<proteinExistence type="predicted"/>
<evidence type="ECO:0000313" key="4">
    <source>
        <dbReference type="EMBL" id="MCG2590918.1"/>
    </source>
</evidence>
<evidence type="ECO:0000256" key="2">
    <source>
        <dbReference type="ARBA" id="ARBA00014024"/>
    </source>
</evidence>
<protein>
    <recommendedName>
        <fullName evidence="2">Curli production assembly/transport component CsgE</fullName>
    </recommendedName>
</protein>
<comment type="caution">
    <text evidence="4">The sequence shown here is derived from an EMBL/GenBank/DDBJ whole genome shotgun (WGS) entry which is preliminary data.</text>
</comment>
<reference evidence="4" key="2">
    <citation type="submission" date="2024-05" db="EMBL/GenBank/DDBJ databases">
        <title>Rhodohalobacter halophilus gen. nov., sp. nov., a moderately halophilic member of the family Balneolaceae.</title>
        <authorList>
            <person name="Xia J."/>
        </authorList>
    </citation>
    <scope>NUCLEOTIDE SEQUENCE</scope>
    <source>
        <strain evidence="4">WB101</strain>
    </source>
</reference>
<accession>A0ABS9KJA4</accession>
<dbReference type="Proteomes" id="UP001165366">
    <property type="component" value="Unassembled WGS sequence"/>
</dbReference>
<keyword evidence="5" id="KW-1185">Reference proteome</keyword>
<evidence type="ECO:0000313" key="5">
    <source>
        <dbReference type="Proteomes" id="UP001165366"/>
    </source>
</evidence>
<evidence type="ECO:0000256" key="1">
    <source>
        <dbReference type="ARBA" id="ARBA00003989"/>
    </source>
</evidence>
<name>A0ABS9KJA4_9BACT</name>
<gene>
    <name evidence="4" type="ORF">L6773_20275</name>
</gene>
<sequence length="190" mass="22598">MKIEKKSEKIERRSFLEYSFELDPSIHENLFSFNVDTVQTKNGTENLNPDTTQSEENEELLEEFREAFEDMIESESDSIHEEKQQEAERDLLLELDGMVIDDTRSRVGRNFYDLFYQYWQAPENASNFTIRISERPTPTLGSIVTVKVNDETTFQYRLQPRFSIIEEAAQYAVRVTREYLETSQREYKIY</sequence>
<dbReference type="Pfam" id="PF10627">
    <property type="entry name" value="CsgE"/>
    <property type="match status" value="1"/>
</dbReference>